<gene>
    <name evidence="1" type="ORF">MRB53_025775</name>
</gene>
<sequence length="329" mass="35676">MATVMAACSESSGSDSGERDIAAPGVNVLAAYIPLEENLYQKSAFQSGTSMACPHVSGIVALLKVLHFDWPLAAIRSALTTTASTSGPSGEPIFIVEDPQEVANPLHYGGSIMNLDRAMDPGLIYDMGKTDFVHYLCFIGFNIYSHSIVCPSKKPPLLNLNLPSITIPNLKRFLKPQKLTFNATVKKLSFIVTLSSNHKVIGGYYFGRLTWSDGIRKVGRREGTMRFGVLEKRGAAIIRYVELGPRPITSFGDLLGAPDGQQVGPPLVLAEEQEKTQIALSLPPITDVDMQQQQSASDENCAAILAGLLQIREKQRSRTNPTLLIVGFS</sequence>
<protein>
    <submittedName>
        <fullName evidence="1">Uncharacterized protein</fullName>
    </submittedName>
</protein>
<dbReference type="Proteomes" id="UP001234297">
    <property type="component" value="Chromosome 8"/>
</dbReference>
<accession>A0ACC2LG95</accession>
<organism evidence="1 2">
    <name type="scientific">Persea americana</name>
    <name type="common">Avocado</name>
    <dbReference type="NCBI Taxonomy" id="3435"/>
    <lineage>
        <taxon>Eukaryota</taxon>
        <taxon>Viridiplantae</taxon>
        <taxon>Streptophyta</taxon>
        <taxon>Embryophyta</taxon>
        <taxon>Tracheophyta</taxon>
        <taxon>Spermatophyta</taxon>
        <taxon>Magnoliopsida</taxon>
        <taxon>Magnoliidae</taxon>
        <taxon>Laurales</taxon>
        <taxon>Lauraceae</taxon>
        <taxon>Persea</taxon>
    </lineage>
</organism>
<proteinExistence type="predicted"/>
<comment type="caution">
    <text evidence="1">The sequence shown here is derived from an EMBL/GenBank/DDBJ whole genome shotgun (WGS) entry which is preliminary data.</text>
</comment>
<keyword evidence="2" id="KW-1185">Reference proteome</keyword>
<name>A0ACC2LG95_PERAE</name>
<dbReference type="EMBL" id="CM056816">
    <property type="protein sequence ID" value="KAJ8632439.1"/>
    <property type="molecule type" value="Genomic_DNA"/>
</dbReference>
<evidence type="ECO:0000313" key="1">
    <source>
        <dbReference type="EMBL" id="KAJ8632439.1"/>
    </source>
</evidence>
<evidence type="ECO:0000313" key="2">
    <source>
        <dbReference type="Proteomes" id="UP001234297"/>
    </source>
</evidence>
<reference evidence="1 2" key="1">
    <citation type="journal article" date="2022" name="Hortic Res">
        <title>A haplotype resolved chromosomal level avocado genome allows analysis of novel avocado genes.</title>
        <authorList>
            <person name="Nath O."/>
            <person name="Fletcher S.J."/>
            <person name="Hayward A."/>
            <person name="Shaw L.M."/>
            <person name="Masouleh A.K."/>
            <person name="Furtado A."/>
            <person name="Henry R.J."/>
            <person name="Mitter N."/>
        </authorList>
    </citation>
    <scope>NUCLEOTIDE SEQUENCE [LARGE SCALE GENOMIC DNA]</scope>
    <source>
        <strain evidence="2">cv. Hass</strain>
    </source>
</reference>